<dbReference type="InterPro" id="IPR000782">
    <property type="entry name" value="FAS1_domain"/>
</dbReference>
<feature type="compositionally biased region" description="Pro residues" evidence="1">
    <location>
        <begin position="160"/>
        <end position="172"/>
    </location>
</feature>
<feature type="domain" description="FAS1" evidence="3">
    <location>
        <begin position="701"/>
        <end position="834"/>
    </location>
</feature>
<dbReference type="Gene3D" id="2.30.180.10">
    <property type="entry name" value="FAS1 domain"/>
    <property type="match status" value="2"/>
</dbReference>
<dbReference type="SUPFAM" id="SSF82153">
    <property type="entry name" value="FAS1 domain"/>
    <property type="match status" value="2"/>
</dbReference>
<feature type="compositionally biased region" description="Pro residues" evidence="1">
    <location>
        <begin position="117"/>
        <end position="144"/>
    </location>
</feature>
<dbReference type="Pfam" id="PF02469">
    <property type="entry name" value="Fasciclin"/>
    <property type="match status" value="2"/>
</dbReference>
<feature type="compositionally biased region" description="Low complexity" evidence="1">
    <location>
        <begin position="145"/>
        <end position="159"/>
    </location>
</feature>
<name>A0ABP1PU65_9HEXA</name>
<dbReference type="EMBL" id="CAXLJM020000013">
    <property type="protein sequence ID" value="CAL8077470.1"/>
    <property type="molecule type" value="Genomic_DNA"/>
</dbReference>
<dbReference type="PANTHER" id="PTHR10900">
    <property type="entry name" value="PERIOSTIN-RELATED"/>
    <property type="match status" value="1"/>
</dbReference>
<keyword evidence="5" id="KW-1185">Reference proteome</keyword>
<feature type="region of interest" description="Disordered" evidence="1">
    <location>
        <begin position="94"/>
        <end position="242"/>
    </location>
</feature>
<protein>
    <recommendedName>
        <fullName evidence="3">FAS1 domain-containing protein</fullName>
    </recommendedName>
</protein>
<feature type="signal peptide" evidence="2">
    <location>
        <begin position="1"/>
        <end position="23"/>
    </location>
</feature>
<gene>
    <name evidence="4" type="ORF">ODALV1_LOCUS3820</name>
</gene>
<feature type="chain" id="PRO_5045902174" description="FAS1 domain-containing protein" evidence="2">
    <location>
        <begin position="24"/>
        <end position="875"/>
    </location>
</feature>
<feature type="domain" description="FAS1" evidence="3">
    <location>
        <begin position="559"/>
        <end position="696"/>
    </location>
</feature>
<comment type="caution">
    <text evidence="4">The sequence shown here is derived from an EMBL/GenBank/DDBJ whole genome shotgun (WGS) entry which is preliminary data.</text>
</comment>
<dbReference type="InterPro" id="IPR050904">
    <property type="entry name" value="Adhesion/Biosynth-related"/>
</dbReference>
<evidence type="ECO:0000313" key="5">
    <source>
        <dbReference type="Proteomes" id="UP001642540"/>
    </source>
</evidence>
<proteinExistence type="predicted"/>
<sequence length="875" mass="96019">MHISLKFILFLTLAHSCSIGVNGESSELEAPPAKSRFKKFLNLFGIGSVKQFQQGEHLPEYNPYGYPCVVQTTTTTPAPVILSPLLCPYPPMMPSQHQPGGLPPIHYQPSGNELTDLPPPPPGSPFLPPPNSNGPFPLPAPPSGPNSRPQPNFPGQFPSSPFPGQPPFPGQKPLPGQRPQFPFPGPPNFPGQDIPNFIPPQHFPRPGQHGPHPFPGSLIPTNAQQSPDGSSNPIHGSQPRPMLTEFRKPEKVQPDTSNLVDPIKVGPTVVDPNKPVQVNPQVFDPTNPIQVNPQVFDPTRPVQVNPQVFDPTRPVQVNPQIFDPTNPIQVNPTNFRPSQPMLIDPVNGGKPIFVSGQPNGDPNSVNGRPLFIDPLKPPPALTPGDAKGFSKHPSSKPFGPMDVLINAGFPDKPQRFPFPPPIHSGQVPISPGAPLPNEGRPFNDKPGILDLGPSEFPTNGHGPINIGFPILPRPTQTDSLVPPFGNANGNARPPPFLPAMSGFNPFLPAPNPNVFPKPNCGNPNLKPYVPPGFHLSSINQFHGMVPTPMGDSPVPAGPPPCSTLDMLKKLDFKIMRSLIESSGLQPLFEHTRNYTLFVPSDAAFRRLPRWFRESLDDDKKLKKALVLNHLVKDDLPLGLLNNEGLVLSARPGGSRLRVNIYQSDSSYRTITVDGSEVEKGDILTANGRLHIVQKVLMPNLPRNAAQFLSEKLEFEGFWNLVKQAELVNNFQDTTPFTLFIPLNDAVKKLNDSLFLDDKEKLKNFVFYHMVNGTYYSNGLINNEFLLTNYEKEIKVQVTSDGFAKYLSGINGKVKILKADISLTNGVAHVIDQCISDEAPFYVYPQSDEFKNEFGVMRRSFRVTGEEKNIENAFKK</sequence>
<dbReference type="PANTHER" id="PTHR10900:SF124">
    <property type="entry name" value="FI05614P"/>
    <property type="match status" value="1"/>
</dbReference>
<dbReference type="SMART" id="SM00554">
    <property type="entry name" value="FAS1"/>
    <property type="match status" value="2"/>
</dbReference>
<evidence type="ECO:0000256" key="2">
    <source>
        <dbReference type="SAM" id="SignalP"/>
    </source>
</evidence>
<keyword evidence="2" id="KW-0732">Signal</keyword>
<accession>A0ABP1PU65</accession>
<feature type="compositionally biased region" description="Polar residues" evidence="1">
    <location>
        <begin position="219"/>
        <end position="235"/>
    </location>
</feature>
<evidence type="ECO:0000313" key="4">
    <source>
        <dbReference type="EMBL" id="CAL8077470.1"/>
    </source>
</evidence>
<dbReference type="InterPro" id="IPR036378">
    <property type="entry name" value="FAS1_dom_sf"/>
</dbReference>
<reference evidence="4 5" key="1">
    <citation type="submission" date="2024-08" db="EMBL/GenBank/DDBJ databases">
        <authorList>
            <person name="Cucini C."/>
            <person name="Frati F."/>
        </authorList>
    </citation>
    <scope>NUCLEOTIDE SEQUENCE [LARGE SCALE GENOMIC DNA]</scope>
</reference>
<evidence type="ECO:0000256" key="1">
    <source>
        <dbReference type="SAM" id="MobiDB-lite"/>
    </source>
</evidence>
<dbReference type="Proteomes" id="UP001642540">
    <property type="component" value="Unassembled WGS sequence"/>
</dbReference>
<evidence type="ECO:0000259" key="3">
    <source>
        <dbReference type="PROSITE" id="PS50213"/>
    </source>
</evidence>
<dbReference type="PROSITE" id="PS50213">
    <property type="entry name" value="FAS1"/>
    <property type="match status" value="2"/>
</dbReference>
<organism evidence="4 5">
    <name type="scientific">Orchesella dallaii</name>
    <dbReference type="NCBI Taxonomy" id="48710"/>
    <lineage>
        <taxon>Eukaryota</taxon>
        <taxon>Metazoa</taxon>
        <taxon>Ecdysozoa</taxon>
        <taxon>Arthropoda</taxon>
        <taxon>Hexapoda</taxon>
        <taxon>Collembola</taxon>
        <taxon>Entomobryomorpha</taxon>
        <taxon>Entomobryoidea</taxon>
        <taxon>Orchesellidae</taxon>
        <taxon>Orchesellinae</taxon>
        <taxon>Orchesella</taxon>
    </lineage>
</organism>